<dbReference type="SMART" id="SM00052">
    <property type="entry name" value="EAL"/>
    <property type="match status" value="1"/>
</dbReference>
<dbReference type="InterPro" id="IPR035919">
    <property type="entry name" value="EAL_sf"/>
</dbReference>
<dbReference type="SMART" id="SM00267">
    <property type="entry name" value="GGDEF"/>
    <property type="match status" value="1"/>
</dbReference>
<dbReference type="GO" id="GO:0071111">
    <property type="term" value="F:cyclic-guanylate-specific phosphodiesterase activity"/>
    <property type="evidence" value="ECO:0007669"/>
    <property type="project" value="UniProtKB-EC"/>
</dbReference>
<dbReference type="SUPFAM" id="SSF55073">
    <property type="entry name" value="Nucleotide cyclase"/>
    <property type="match status" value="1"/>
</dbReference>
<dbReference type="CDD" id="cd01949">
    <property type="entry name" value="GGDEF"/>
    <property type="match status" value="1"/>
</dbReference>
<dbReference type="Gene3D" id="3.30.70.270">
    <property type="match status" value="1"/>
</dbReference>
<organism evidence="7 8">
    <name type="scientific">Pseudoxanthomonas mexicana</name>
    <dbReference type="NCBI Taxonomy" id="128785"/>
    <lineage>
        <taxon>Bacteria</taxon>
        <taxon>Pseudomonadati</taxon>
        <taxon>Pseudomonadota</taxon>
        <taxon>Gammaproteobacteria</taxon>
        <taxon>Lysobacterales</taxon>
        <taxon>Lysobacteraceae</taxon>
        <taxon>Pseudoxanthomonas</taxon>
    </lineage>
</organism>
<feature type="domain" description="GGDEF" evidence="6">
    <location>
        <begin position="328"/>
        <end position="460"/>
    </location>
</feature>
<feature type="domain" description="PAS" evidence="3">
    <location>
        <begin position="8"/>
        <end position="53"/>
    </location>
</feature>
<gene>
    <name evidence="7" type="ORF">IAE60_05420</name>
</gene>
<reference evidence="7 8" key="1">
    <citation type="submission" date="2020-08" db="EMBL/GenBank/DDBJ databases">
        <title>Streptomycin Non-resistant strain, P. mexicana.</title>
        <authorList>
            <person name="Ganesh-Kumar S."/>
            <person name="Zhe T."/>
            <person name="Yu Z."/>
            <person name="Min Y."/>
        </authorList>
    </citation>
    <scope>NUCLEOTIDE SEQUENCE [LARGE SCALE GENOMIC DNA]</scope>
    <source>
        <strain evidence="7 8">GTZY2</strain>
    </source>
</reference>
<evidence type="ECO:0000256" key="2">
    <source>
        <dbReference type="ARBA" id="ARBA00022636"/>
    </source>
</evidence>
<dbReference type="Pfam" id="PF13426">
    <property type="entry name" value="PAS_9"/>
    <property type="match status" value="1"/>
</dbReference>
<dbReference type="AlphaFoldDB" id="A0A7G9THP0"/>
<dbReference type="EC" id="3.1.4.52" evidence="1"/>
<name>A0A7G9THP0_PSEMX</name>
<dbReference type="SMART" id="SM00065">
    <property type="entry name" value="GAF"/>
    <property type="match status" value="1"/>
</dbReference>
<dbReference type="InterPro" id="IPR001610">
    <property type="entry name" value="PAC"/>
</dbReference>
<dbReference type="InterPro" id="IPR029787">
    <property type="entry name" value="Nucleotide_cyclase"/>
</dbReference>
<dbReference type="NCBIfam" id="TIGR00229">
    <property type="entry name" value="sensory_box"/>
    <property type="match status" value="1"/>
</dbReference>
<evidence type="ECO:0000259" key="5">
    <source>
        <dbReference type="PROSITE" id="PS50883"/>
    </source>
</evidence>
<dbReference type="PROSITE" id="PS50883">
    <property type="entry name" value="EAL"/>
    <property type="match status" value="1"/>
</dbReference>
<evidence type="ECO:0000313" key="7">
    <source>
        <dbReference type="EMBL" id="QNN79615.1"/>
    </source>
</evidence>
<dbReference type="Gene3D" id="3.30.450.40">
    <property type="match status" value="1"/>
</dbReference>
<dbReference type="CDD" id="cd00130">
    <property type="entry name" value="PAS"/>
    <property type="match status" value="1"/>
</dbReference>
<dbReference type="InterPro" id="IPR012226">
    <property type="entry name" value="Diguanyl_cyclase/Pdiesterase"/>
</dbReference>
<dbReference type="InterPro" id="IPR000160">
    <property type="entry name" value="GGDEF_dom"/>
</dbReference>
<dbReference type="InterPro" id="IPR003018">
    <property type="entry name" value="GAF"/>
</dbReference>
<dbReference type="EMBL" id="CP060731">
    <property type="protein sequence ID" value="QNN79615.1"/>
    <property type="molecule type" value="Genomic_DNA"/>
</dbReference>
<dbReference type="InterPro" id="IPR043128">
    <property type="entry name" value="Rev_trsase/Diguanyl_cyclase"/>
</dbReference>
<dbReference type="PANTHER" id="PTHR44757:SF2">
    <property type="entry name" value="BIOFILM ARCHITECTURE MAINTENANCE PROTEIN MBAA"/>
    <property type="match status" value="1"/>
</dbReference>
<feature type="domain" description="PAC" evidence="4">
    <location>
        <begin position="82"/>
        <end position="134"/>
    </location>
</feature>
<dbReference type="InterPro" id="IPR052155">
    <property type="entry name" value="Biofilm_reg_signaling"/>
</dbReference>
<dbReference type="Gene3D" id="3.30.450.20">
    <property type="entry name" value="PAS domain"/>
    <property type="match status" value="1"/>
</dbReference>
<evidence type="ECO:0000313" key="8">
    <source>
        <dbReference type="Proteomes" id="UP000515838"/>
    </source>
</evidence>
<dbReference type="Gene3D" id="3.20.20.450">
    <property type="entry name" value="EAL domain"/>
    <property type="match status" value="1"/>
</dbReference>
<dbReference type="PROSITE" id="PS50113">
    <property type="entry name" value="PAC"/>
    <property type="match status" value="1"/>
</dbReference>
<dbReference type="FunFam" id="3.20.20.450:FF:000001">
    <property type="entry name" value="Cyclic di-GMP phosphodiesterase yahA"/>
    <property type="match status" value="1"/>
</dbReference>
<evidence type="ECO:0000259" key="6">
    <source>
        <dbReference type="PROSITE" id="PS50887"/>
    </source>
</evidence>
<dbReference type="InterPro" id="IPR035965">
    <property type="entry name" value="PAS-like_dom_sf"/>
</dbReference>
<dbReference type="Proteomes" id="UP000515838">
    <property type="component" value="Chromosome"/>
</dbReference>
<dbReference type="NCBIfam" id="TIGR00254">
    <property type="entry name" value="GGDEF"/>
    <property type="match status" value="1"/>
</dbReference>
<protein>
    <recommendedName>
        <fullName evidence="1">cyclic-guanylate-specific phosphodiesterase</fullName>
        <ecNumber evidence="1">3.1.4.52</ecNumber>
    </recommendedName>
</protein>
<evidence type="ECO:0000256" key="1">
    <source>
        <dbReference type="ARBA" id="ARBA00012282"/>
    </source>
</evidence>
<dbReference type="Pfam" id="PF13185">
    <property type="entry name" value="GAF_2"/>
    <property type="match status" value="1"/>
</dbReference>
<dbReference type="SUPFAM" id="SSF55781">
    <property type="entry name" value="GAF domain-like"/>
    <property type="match status" value="1"/>
</dbReference>
<dbReference type="SMART" id="SM00086">
    <property type="entry name" value="PAC"/>
    <property type="match status" value="1"/>
</dbReference>
<feature type="domain" description="EAL" evidence="5">
    <location>
        <begin position="469"/>
        <end position="724"/>
    </location>
</feature>
<dbReference type="Pfam" id="PF00563">
    <property type="entry name" value="EAL"/>
    <property type="match status" value="1"/>
</dbReference>
<dbReference type="SMART" id="SM00091">
    <property type="entry name" value="PAS"/>
    <property type="match status" value="1"/>
</dbReference>
<dbReference type="InterPro" id="IPR029016">
    <property type="entry name" value="GAF-like_dom_sf"/>
</dbReference>
<dbReference type="InterPro" id="IPR000014">
    <property type="entry name" value="PAS"/>
</dbReference>
<dbReference type="PIRSF" id="PIRSF005925">
    <property type="entry name" value="Dos"/>
    <property type="match status" value="1"/>
</dbReference>
<dbReference type="PANTHER" id="PTHR44757">
    <property type="entry name" value="DIGUANYLATE CYCLASE DGCP"/>
    <property type="match status" value="1"/>
</dbReference>
<keyword evidence="2" id="KW-0973">c-di-GMP</keyword>
<dbReference type="SUPFAM" id="SSF55785">
    <property type="entry name" value="PYP-like sensor domain (PAS domain)"/>
    <property type="match status" value="1"/>
</dbReference>
<accession>A0A7G9THP0</accession>
<sequence>MPSHFADDAPDVSWVIDHSDNAVVVCDEAARITWINQGFTRMLGYTLEEAAGRRPSDFLAGPHTDPETVEWVRGQLNTQQGYRTELLVYAKNGVPLWISAVVNPVYDPDRNVRYLLGVYTDITHSKLHEELHRKVLGAIIREQPLQDVMTLICREVEKVMPEAVASVIGLDDYGRLRPLAAPSLPEQIAAIIDGELAGPMVGACGSAAWSGQPVECSDIERDPRWQAYNAPFLALGIRACWSNPVKGHDGRVLGTFALYYWENRAPDEFHQRVVDVCLHLCALAIERDRARARMHQLSFFDTLTGLPNRALFNSKVEQMLLGAARRDSAVALLFIDIDRFKIVNDTQGHSAGDTLLRELAKRLGGELREGDVVARLAGDEFVLAVPDRSAEEAANLADRLMARLAEPVIAGRMMLTPQASIGVAMFPADGWDVDSLVRHADIAMYRAKSEGGARIVFYSLEMNQAMQERLALENALREAVRSGQLRLHYQPQVVLDDDARLHGVEALLRWRHPEIGEISPATFVPMAEECGLIDELGRWTLEEACTQMADWRRRGVPVPRVSVNLSAINFEQQDLPAFIGNVLGKCGLAPHELMVEVTESVMLAQKPEVLANIDAIHRMGVSLSIDDFGTGYSSLSHLHRLPISELKLDMSFVRDLEHSESARALTTSILRIGESLSLKVVAEGVENAAQRAVLASLDCDLLQGYYVSRPLSPHSLERWISLQPPPAA</sequence>
<dbReference type="SUPFAM" id="SSF141868">
    <property type="entry name" value="EAL domain-like"/>
    <property type="match status" value="1"/>
</dbReference>
<evidence type="ECO:0000259" key="3">
    <source>
        <dbReference type="PROSITE" id="PS50112"/>
    </source>
</evidence>
<dbReference type="Pfam" id="PF00990">
    <property type="entry name" value="GGDEF"/>
    <property type="match status" value="1"/>
</dbReference>
<dbReference type="PROSITE" id="PS50887">
    <property type="entry name" value="GGDEF"/>
    <property type="match status" value="1"/>
</dbReference>
<dbReference type="PROSITE" id="PS50112">
    <property type="entry name" value="PAS"/>
    <property type="match status" value="1"/>
</dbReference>
<dbReference type="CDD" id="cd01948">
    <property type="entry name" value="EAL"/>
    <property type="match status" value="1"/>
</dbReference>
<dbReference type="InterPro" id="IPR000700">
    <property type="entry name" value="PAS-assoc_C"/>
</dbReference>
<proteinExistence type="predicted"/>
<evidence type="ECO:0000259" key="4">
    <source>
        <dbReference type="PROSITE" id="PS50113"/>
    </source>
</evidence>
<dbReference type="InterPro" id="IPR001633">
    <property type="entry name" value="EAL_dom"/>
</dbReference>